<dbReference type="CDD" id="cd00067">
    <property type="entry name" value="GAL4"/>
    <property type="match status" value="1"/>
</dbReference>
<dbReference type="GO" id="GO:0008270">
    <property type="term" value="F:zinc ion binding"/>
    <property type="evidence" value="ECO:0007669"/>
    <property type="project" value="InterPro"/>
</dbReference>
<dbReference type="Proteomes" id="UP000076881">
    <property type="component" value="Unassembled WGS sequence"/>
</dbReference>
<dbReference type="PROSITE" id="PS50048">
    <property type="entry name" value="ZN2_CY6_FUNGAL_2"/>
    <property type="match status" value="1"/>
</dbReference>
<keyword evidence="9" id="KW-1185">Reference proteome</keyword>
<evidence type="ECO:0000313" key="9">
    <source>
        <dbReference type="Proteomes" id="UP000076881"/>
    </source>
</evidence>
<evidence type="ECO:0000256" key="2">
    <source>
        <dbReference type="ARBA" id="ARBA00022723"/>
    </source>
</evidence>
<comment type="subcellular location">
    <subcellularLocation>
        <location evidence="1">Nucleus</location>
    </subcellularLocation>
</comment>
<name>A0A168GJ40_CORDF</name>
<keyword evidence="4" id="KW-0539">Nucleus</keyword>
<evidence type="ECO:0000256" key="4">
    <source>
        <dbReference type="ARBA" id="ARBA00023242"/>
    </source>
</evidence>
<dbReference type="STRING" id="1081108.A0A168GJ40"/>
<dbReference type="CDD" id="cd12148">
    <property type="entry name" value="fungal_TF_MHR"/>
    <property type="match status" value="1"/>
</dbReference>
<dbReference type="InterPro" id="IPR036864">
    <property type="entry name" value="Zn2-C6_fun-type_DNA-bd_sf"/>
</dbReference>
<dbReference type="GO" id="GO:0003677">
    <property type="term" value="F:DNA binding"/>
    <property type="evidence" value="ECO:0007669"/>
    <property type="project" value="UniProtKB-KW"/>
</dbReference>
<feature type="region of interest" description="Disordered" evidence="5">
    <location>
        <begin position="125"/>
        <end position="151"/>
    </location>
</feature>
<keyword evidence="6" id="KW-0472">Membrane</keyword>
<comment type="caution">
    <text evidence="8">The sequence shown here is derived from an EMBL/GenBank/DDBJ whole genome shotgun (WGS) entry which is preliminary data.</text>
</comment>
<evidence type="ECO:0000256" key="5">
    <source>
        <dbReference type="SAM" id="MobiDB-lite"/>
    </source>
</evidence>
<keyword evidence="3 8" id="KW-0238">DNA-binding</keyword>
<dbReference type="Pfam" id="PF00172">
    <property type="entry name" value="Zn_clus"/>
    <property type="match status" value="1"/>
</dbReference>
<evidence type="ECO:0000256" key="3">
    <source>
        <dbReference type="ARBA" id="ARBA00023125"/>
    </source>
</evidence>
<dbReference type="InterPro" id="IPR050987">
    <property type="entry name" value="AtrR-like"/>
</dbReference>
<dbReference type="AlphaFoldDB" id="A0A168GJ40"/>
<sequence length="424" mass="47169">MPKENENMASEMKDDEAGRILIACTRCKVRKRRCDGQKPKCRGCATHGWECQYSTIRRTRGRGRRDAEPVPASKTPTSDGGEGLFSFDASHRQVHINRWIPTLPDFLVKANFAQHLQALRASIVSDHHQRDDDDDDDDDERGRRFTPLPPQAMGTRLIRNSYPHIAASQLLDWPDVVHVLDAQYADKPGQPAARWALVNAVMADAVRFKTAPGAEGVMEPLLRALYRNARMVRTELVCGEASVMAVQALLCMAVVAAKDQQDGGSECGELSMYAMQQLQMLRGSKEGDKTECQRACELSSNAQCARRLECDTTTRPSLRHSIALLGACMLTAVLSKAAITLVLAAVLGAVASPVDHVIHRRFSCAERLNGYCHAPNVDSYCNGRNFHSKASETCGNKCWAELYDGSRTNDCWGRYARRNKYHYN</sequence>
<dbReference type="PANTHER" id="PTHR46910">
    <property type="entry name" value="TRANSCRIPTION FACTOR PDR1"/>
    <property type="match status" value="1"/>
</dbReference>
<dbReference type="GO" id="GO:0005634">
    <property type="term" value="C:nucleus"/>
    <property type="evidence" value="ECO:0007669"/>
    <property type="project" value="UniProtKB-SubCell"/>
</dbReference>
<keyword evidence="6" id="KW-0812">Transmembrane</keyword>
<dbReference type="PROSITE" id="PS00463">
    <property type="entry name" value="ZN2_CY6_FUNGAL_1"/>
    <property type="match status" value="1"/>
</dbReference>
<organism evidence="8 9">
    <name type="scientific">Akanthomyces lecanii RCEF 1005</name>
    <dbReference type="NCBI Taxonomy" id="1081108"/>
    <lineage>
        <taxon>Eukaryota</taxon>
        <taxon>Fungi</taxon>
        <taxon>Dikarya</taxon>
        <taxon>Ascomycota</taxon>
        <taxon>Pezizomycotina</taxon>
        <taxon>Sordariomycetes</taxon>
        <taxon>Hypocreomycetidae</taxon>
        <taxon>Hypocreales</taxon>
        <taxon>Cordycipitaceae</taxon>
        <taxon>Akanthomyces</taxon>
        <taxon>Cordyceps confragosa</taxon>
    </lineage>
</organism>
<evidence type="ECO:0000259" key="7">
    <source>
        <dbReference type="PROSITE" id="PS50048"/>
    </source>
</evidence>
<keyword evidence="2" id="KW-0479">Metal-binding</keyword>
<dbReference type="SMART" id="SM00066">
    <property type="entry name" value="GAL4"/>
    <property type="match status" value="1"/>
</dbReference>
<accession>A0A168GJ40</accession>
<proteinExistence type="predicted"/>
<gene>
    <name evidence="8" type="ORF">LEL_06237</name>
</gene>
<evidence type="ECO:0000256" key="1">
    <source>
        <dbReference type="ARBA" id="ARBA00004123"/>
    </source>
</evidence>
<dbReference type="SUPFAM" id="SSF57701">
    <property type="entry name" value="Zn2/Cys6 DNA-binding domain"/>
    <property type="match status" value="1"/>
</dbReference>
<dbReference type="OrthoDB" id="4868058at2759"/>
<dbReference type="InterPro" id="IPR001138">
    <property type="entry name" value="Zn2Cys6_DnaBD"/>
</dbReference>
<dbReference type="PANTHER" id="PTHR46910:SF3">
    <property type="entry name" value="HALOTOLERANCE PROTEIN 9-RELATED"/>
    <property type="match status" value="1"/>
</dbReference>
<feature type="domain" description="Zn(2)-C6 fungal-type" evidence="7">
    <location>
        <begin position="23"/>
        <end position="53"/>
    </location>
</feature>
<evidence type="ECO:0000313" key="8">
    <source>
        <dbReference type="EMBL" id="OAA76553.1"/>
    </source>
</evidence>
<reference evidence="8 9" key="1">
    <citation type="journal article" date="2016" name="Genome Biol. Evol.">
        <title>Divergent and convergent evolution of fungal pathogenicity.</title>
        <authorList>
            <person name="Shang Y."/>
            <person name="Xiao G."/>
            <person name="Zheng P."/>
            <person name="Cen K."/>
            <person name="Zhan S."/>
            <person name="Wang C."/>
        </authorList>
    </citation>
    <scope>NUCLEOTIDE SEQUENCE [LARGE SCALE GENOMIC DNA]</scope>
    <source>
        <strain evidence="8 9">RCEF 1005</strain>
    </source>
</reference>
<dbReference type="GO" id="GO:0000981">
    <property type="term" value="F:DNA-binding transcription factor activity, RNA polymerase II-specific"/>
    <property type="evidence" value="ECO:0007669"/>
    <property type="project" value="InterPro"/>
</dbReference>
<protein>
    <submittedName>
        <fullName evidence="8">Zn(2)-C6 fungal-type DNA-binding domain protein</fullName>
    </submittedName>
</protein>
<keyword evidence="6" id="KW-1133">Transmembrane helix</keyword>
<feature type="transmembrane region" description="Helical" evidence="6">
    <location>
        <begin position="322"/>
        <end position="351"/>
    </location>
</feature>
<evidence type="ECO:0000256" key="6">
    <source>
        <dbReference type="SAM" id="Phobius"/>
    </source>
</evidence>
<dbReference type="EMBL" id="AZHF01000004">
    <property type="protein sequence ID" value="OAA76553.1"/>
    <property type="molecule type" value="Genomic_DNA"/>
</dbReference>
<dbReference type="Gene3D" id="4.10.240.10">
    <property type="entry name" value="Zn(2)-C6 fungal-type DNA-binding domain"/>
    <property type="match status" value="1"/>
</dbReference>
<feature type="region of interest" description="Disordered" evidence="5">
    <location>
        <begin position="58"/>
        <end position="82"/>
    </location>
</feature>